<dbReference type="Proteomes" id="UP000398389">
    <property type="component" value="Unassembled WGS sequence"/>
</dbReference>
<dbReference type="OrthoDB" id="5245605at2759"/>
<proteinExistence type="predicted"/>
<accession>A0A5E8C4Z9</accession>
<dbReference type="RefSeq" id="XP_031856010.1">
    <property type="nucleotide sequence ID" value="XM_032000119.1"/>
</dbReference>
<dbReference type="EMBL" id="CABVLU010000004">
    <property type="protein sequence ID" value="VVT56918.1"/>
    <property type="molecule type" value="Genomic_DNA"/>
</dbReference>
<gene>
    <name evidence="1" type="ORF">SAPINGB_P005405</name>
</gene>
<dbReference type="AlphaFoldDB" id="A0A5E8C4Z9"/>
<reference evidence="1 2" key="1">
    <citation type="submission" date="2019-09" db="EMBL/GenBank/DDBJ databases">
        <authorList>
            <person name="Brejova B."/>
        </authorList>
    </citation>
    <scope>NUCLEOTIDE SEQUENCE [LARGE SCALE GENOMIC DNA]</scope>
</reference>
<evidence type="ECO:0000313" key="2">
    <source>
        <dbReference type="Proteomes" id="UP000398389"/>
    </source>
</evidence>
<keyword evidence="2" id="KW-1185">Reference proteome</keyword>
<sequence length="104" mass="12205">MSFMKQQAIRDLNFISRIDSTLASKRRALIQWHHEQAIATNKASNCPQQTWYKGTYPNNKIELDNDKLLLQKAMEGPRHIMFGTIQLKTGHDKFVKYFVEHTKN</sequence>
<protein>
    <submittedName>
        <fullName evidence="1">Uncharacterized protein</fullName>
    </submittedName>
</protein>
<dbReference type="GeneID" id="43584219"/>
<name>A0A5E8C4Z9_9ASCO</name>
<evidence type="ECO:0000313" key="1">
    <source>
        <dbReference type="EMBL" id="VVT56918.1"/>
    </source>
</evidence>
<organism evidence="1 2">
    <name type="scientific">Magnusiomyces paraingens</name>
    <dbReference type="NCBI Taxonomy" id="2606893"/>
    <lineage>
        <taxon>Eukaryota</taxon>
        <taxon>Fungi</taxon>
        <taxon>Dikarya</taxon>
        <taxon>Ascomycota</taxon>
        <taxon>Saccharomycotina</taxon>
        <taxon>Dipodascomycetes</taxon>
        <taxon>Dipodascales</taxon>
        <taxon>Dipodascaceae</taxon>
        <taxon>Magnusiomyces</taxon>
    </lineage>
</organism>